<feature type="binding site" evidence="3">
    <location>
        <begin position="14"/>
        <end position="16"/>
    </location>
    <ligand>
        <name>shikimate</name>
        <dbReference type="ChEBI" id="CHEBI:36208"/>
    </ligand>
</feature>
<gene>
    <name evidence="3" type="primary">aroE</name>
    <name evidence="5" type="ORF">FSCG_01939</name>
</gene>
<dbReference type="EMBL" id="ACDE02000015">
    <property type="protein sequence ID" value="EEO41226.1"/>
    <property type="molecule type" value="Genomic_DNA"/>
</dbReference>
<dbReference type="GO" id="GO:0009073">
    <property type="term" value="P:aromatic amino acid family biosynthetic process"/>
    <property type="evidence" value="ECO:0007669"/>
    <property type="project" value="UniProtKB-KW"/>
</dbReference>
<feature type="active site" description="Proton acceptor" evidence="3">
    <location>
        <position position="65"/>
    </location>
</feature>
<comment type="pathway">
    <text evidence="1 3">Metabolic intermediate biosynthesis; chorismate biosynthesis; chorismate from D-erythrose 4-phosphate and phosphoenolpyruvate: step 4/7.</text>
</comment>
<evidence type="ECO:0000256" key="1">
    <source>
        <dbReference type="ARBA" id="ARBA00004871"/>
    </source>
</evidence>
<dbReference type="PANTHER" id="PTHR21089:SF1">
    <property type="entry name" value="BIFUNCTIONAL 3-DEHYDROQUINATE DEHYDRATASE_SHIKIMATE DEHYDROGENASE, CHLOROPLASTIC"/>
    <property type="match status" value="1"/>
</dbReference>
<feature type="binding site" evidence="3">
    <location>
        <position position="229"/>
    </location>
    <ligand>
        <name>shikimate</name>
        <dbReference type="ChEBI" id="CHEBI:36208"/>
    </ligand>
</feature>
<comment type="caution">
    <text evidence="3">Lacks conserved residue(s) required for the propagation of feature annotation.</text>
</comment>
<protein>
    <recommendedName>
        <fullName evidence="3">Shikimate dehydrogenase (NADP(+))</fullName>
        <shortName evidence="3">SDH</shortName>
        <ecNumber evidence="3">1.1.1.25</ecNumber>
    </recommendedName>
</protein>
<comment type="caution">
    <text evidence="5">The sequence shown here is derived from an EMBL/GenBank/DDBJ whole genome shotgun (WGS) entry which is preliminary data.</text>
</comment>
<dbReference type="GO" id="GO:0009423">
    <property type="term" value="P:chorismate biosynthetic process"/>
    <property type="evidence" value="ECO:0007669"/>
    <property type="project" value="UniProtKB-UniRule"/>
</dbReference>
<dbReference type="GO" id="GO:0019632">
    <property type="term" value="P:shikimate metabolic process"/>
    <property type="evidence" value="ECO:0007669"/>
    <property type="project" value="TreeGrafter"/>
</dbReference>
<comment type="function">
    <text evidence="3">Involved in the biosynthesis of the chorismate, which leads to the biosynthesis of aromatic amino acids. Catalyzes the reversible NADPH linked reduction of 3-dehydroshikimate (DHSA) to yield shikimate (SA).</text>
</comment>
<sequence length="267" mass="30753">MRKFGLLGKKLSHSLSPLLHNTFFEDLGLKDEYKLYEVDEDKINNFKNYMLENTIEGVNITIPYKKIFLDKLDYISGEAKEIGAINLLHIKDNKFYGDNTDYYGFKYTLTKNDIDVKNKKIAIVGKGGASASVYKVLKDMGADDITFYFRKDKLSQIEFPENIGGDIIINTTPVGMYPNVENNLVNKEILKKFKIAIDLIYNPLETKFLKEAKECGLKTINGLDMLIEQALKTDEILYGILLSTQLRKKIRKKIKKRVEEYYENNGN</sequence>
<dbReference type="GO" id="GO:0050661">
    <property type="term" value="F:NADP binding"/>
    <property type="evidence" value="ECO:0007669"/>
    <property type="project" value="TreeGrafter"/>
</dbReference>
<dbReference type="GO" id="GO:0004764">
    <property type="term" value="F:shikimate 3-dehydrogenase (NADP+) activity"/>
    <property type="evidence" value="ECO:0007669"/>
    <property type="project" value="UniProtKB-UniRule"/>
</dbReference>
<proteinExistence type="inferred from homology"/>
<keyword evidence="3" id="KW-0028">Amino-acid biosynthesis</keyword>
<evidence type="ECO:0000313" key="6">
    <source>
        <dbReference type="Proteomes" id="UP000004925"/>
    </source>
</evidence>
<dbReference type="Gene3D" id="3.40.50.720">
    <property type="entry name" value="NAD(P)-binding Rossmann-like Domain"/>
    <property type="match status" value="1"/>
</dbReference>
<dbReference type="SUPFAM" id="SSF53223">
    <property type="entry name" value="Aminoacid dehydrogenase-like, N-terminal domain"/>
    <property type="match status" value="1"/>
</dbReference>
<feature type="domain" description="Shikimate dehydrogenase substrate binding N-terminal" evidence="4">
    <location>
        <begin position="6"/>
        <end position="87"/>
    </location>
</feature>
<dbReference type="RefSeq" id="WP_008803592.1">
    <property type="nucleotide sequence ID" value="NZ_KQ235736.1"/>
</dbReference>
<feature type="binding site" evidence="3">
    <location>
        <position position="61"/>
    </location>
    <ligand>
        <name>shikimate</name>
        <dbReference type="ChEBI" id="CHEBI:36208"/>
    </ligand>
</feature>
<dbReference type="InterPro" id="IPR022893">
    <property type="entry name" value="Shikimate_DH_fam"/>
</dbReference>
<evidence type="ECO:0000259" key="4">
    <source>
        <dbReference type="Pfam" id="PF08501"/>
    </source>
</evidence>
<comment type="catalytic activity">
    <reaction evidence="3">
        <text>shikimate + NADP(+) = 3-dehydroshikimate + NADPH + H(+)</text>
        <dbReference type="Rhea" id="RHEA:17737"/>
        <dbReference type="ChEBI" id="CHEBI:15378"/>
        <dbReference type="ChEBI" id="CHEBI:16630"/>
        <dbReference type="ChEBI" id="CHEBI:36208"/>
        <dbReference type="ChEBI" id="CHEBI:57783"/>
        <dbReference type="ChEBI" id="CHEBI:58349"/>
        <dbReference type="EC" id="1.1.1.25"/>
    </reaction>
</comment>
<feature type="binding site" evidence="3">
    <location>
        <position position="201"/>
    </location>
    <ligand>
        <name>shikimate</name>
        <dbReference type="ChEBI" id="CHEBI:36208"/>
    </ligand>
</feature>
<evidence type="ECO:0000256" key="3">
    <source>
        <dbReference type="HAMAP-Rule" id="MF_00222"/>
    </source>
</evidence>
<feature type="binding site" evidence="3">
    <location>
        <position position="199"/>
    </location>
    <ligand>
        <name>NADP(+)</name>
        <dbReference type="ChEBI" id="CHEBI:58349"/>
    </ligand>
</feature>
<dbReference type="Proteomes" id="UP000004925">
    <property type="component" value="Unassembled WGS sequence"/>
</dbReference>
<evidence type="ECO:0000313" key="5">
    <source>
        <dbReference type="EMBL" id="EEO41226.1"/>
    </source>
</evidence>
<dbReference type="Pfam" id="PF08501">
    <property type="entry name" value="Shikimate_dh_N"/>
    <property type="match status" value="1"/>
</dbReference>
<dbReference type="Gene3D" id="3.40.50.10860">
    <property type="entry name" value="Leucine Dehydrogenase, chain A, domain 1"/>
    <property type="match status" value="1"/>
</dbReference>
<dbReference type="InterPro" id="IPR013708">
    <property type="entry name" value="Shikimate_DH-bd_N"/>
</dbReference>
<dbReference type="AlphaFoldDB" id="A0A0M1VXM3"/>
<keyword evidence="3" id="KW-0521">NADP</keyword>
<dbReference type="SUPFAM" id="SSF51735">
    <property type="entry name" value="NAD(P)-binding Rossmann-fold domains"/>
    <property type="match status" value="1"/>
</dbReference>
<dbReference type="eggNOG" id="COG0169">
    <property type="taxonomic scope" value="Bacteria"/>
</dbReference>
<accession>A0A0M1VXM3</accession>
<feature type="binding site" evidence="3">
    <location>
        <position position="86"/>
    </location>
    <ligand>
        <name>shikimate</name>
        <dbReference type="ChEBI" id="CHEBI:36208"/>
    </ligand>
</feature>
<dbReference type="GO" id="GO:0008652">
    <property type="term" value="P:amino acid biosynthetic process"/>
    <property type="evidence" value="ECO:0007669"/>
    <property type="project" value="UniProtKB-KW"/>
</dbReference>
<dbReference type="EC" id="1.1.1.25" evidence="3"/>
<organism evidence="5 6">
    <name type="scientific">Fusobacterium vincentii 4_1_13</name>
    <dbReference type="NCBI Taxonomy" id="469606"/>
    <lineage>
        <taxon>Bacteria</taxon>
        <taxon>Fusobacteriati</taxon>
        <taxon>Fusobacteriota</taxon>
        <taxon>Fusobacteriia</taxon>
        <taxon>Fusobacteriales</taxon>
        <taxon>Fusobacteriaceae</taxon>
        <taxon>Fusobacterium</taxon>
    </lineage>
</organism>
<evidence type="ECO:0000256" key="2">
    <source>
        <dbReference type="ARBA" id="ARBA00023141"/>
    </source>
</evidence>
<feature type="binding site" evidence="3">
    <location>
        <position position="101"/>
    </location>
    <ligand>
        <name>shikimate</name>
        <dbReference type="ChEBI" id="CHEBI:36208"/>
    </ligand>
</feature>
<feature type="binding site" evidence="3">
    <location>
        <position position="222"/>
    </location>
    <ligand>
        <name>NADP(+)</name>
        <dbReference type="ChEBI" id="CHEBI:58349"/>
    </ligand>
</feature>
<keyword evidence="2 3" id="KW-0057">Aromatic amino acid biosynthesis</keyword>
<dbReference type="CDD" id="cd01065">
    <property type="entry name" value="NAD_bind_Shikimate_DH"/>
    <property type="match status" value="1"/>
</dbReference>
<name>A0A0M1VXM3_FUSVC</name>
<dbReference type="InterPro" id="IPR036291">
    <property type="entry name" value="NAD(P)-bd_dom_sf"/>
</dbReference>
<reference evidence="5 6" key="1">
    <citation type="submission" date="2011-10" db="EMBL/GenBank/DDBJ databases">
        <title>The Genome Sequence of Fusobacterium sp. 4_1_13.</title>
        <authorList>
            <consortium name="The Broad Institute Genome Sequencing Platform"/>
            <person name="Earl A."/>
            <person name="Ward D."/>
            <person name="Feldgarden M."/>
            <person name="Gevers D."/>
            <person name="Strauss J."/>
            <person name="Ambrose C."/>
            <person name="Allen-Vercoe E."/>
            <person name="Young S.K."/>
            <person name="Zeng Q."/>
            <person name="Gargeya S."/>
            <person name="Fitzgerald M."/>
            <person name="Haas B."/>
            <person name="Abouelleil A."/>
            <person name="Alvarado L."/>
            <person name="Arachchi H.M."/>
            <person name="Berlin A."/>
            <person name="Brown A."/>
            <person name="Chapman S.B."/>
            <person name="Chen Z."/>
            <person name="Dunbar C."/>
            <person name="Freedman E."/>
            <person name="Gearin G."/>
            <person name="Goldberg J."/>
            <person name="Griggs A."/>
            <person name="Gujja S."/>
            <person name="Heiman D."/>
            <person name="Howarth C."/>
            <person name="Larson L."/>
            <person name="Lui A."/>
            <person name="MacDonald P.J."/>
            <person name="Montmayeur A."/>
            <person name="Murphy C."/>
            <person name="Neiman D."/>
            <person name="Pearson M."/>
            <person name="Priest M."/>
            <person name="Roberts A."/>
            <person name="Saif S."/>
            <person name="Shea T."/>
            <person name="Shenoy N."/>
            <person name="Sisk P."/>
            <person name="Stolte C."/>
            <person name="Sykes S."/>
            <person name="Wortman J."/>
            <person name="Nusbaum C."/>
            <person name="Birren B."/>
        </authorList>
    </citation>
    <scope>NUCLEOTIDE SEQUENCE [LARGE SCALE GENOMIC DNA]</scope>
    <source>
        <strain evidence="5 6">4_1_13</strain>
    </source>
</reference>
<keyword evidence="3" id="KW-0560">Oxidoreductase</keyword>
<dbReference type="InterPro" id="IPR046346">
    <property type="entry name" value="Aminoacid_DH-like_N_sf"/>
</dbReference>
<dbReference type="PANTHER" id="PTHR21089">
    <property type="entry name" value="SHIKIMATE DEHYDROGENASE"/>
    <property type="match status" value="1"/>
</dbReference>
<comment type="subunit">
    <text evidence="3">Homodimer.</text>
</comment>
<comment type="similarity">
    <text evidence="3">Belongs to the shikimate dehydrogenase family.</text>
</comment>
<dbReference type="UniPathway" id="UPA00053">
    <property type="reaction ID" value="UER00087"/>
</dbReference>
<dbReference type="HOGENOM" id="CLU_044063_4_1_0"/>
<dbReference type="HAMAP" id="MF_00222">
    <property type="entry name" value="Shikimate_DH_AroE"/>
    <property type="match status" value="1"/>
</dbReference>
<dbReference type="GO" id="GO:0005829">
    <property type="term" value="C:cytosol"/>
    <property type="evidence" value="ECO:0007669"/>
    <property type="project" value="TreeGrafter"/>
</dbReference>